<dbReference type="EMBL" id="JABCRE010000002">
    <property type="protein sequence ID" value="NMW31337.1"/>
    <property type="molecule type" value="Genomic_DNA"/>
</dbReference>
<reference evidence="2 3" key="1">
    <citation type="submission" date="2020-04" db="EMBL/GenBank/DDBJ databases">
        <authorList>
            <person name="Liu A."/>
        </authorList>
    </citation>
    <scope>NUCLEOTIDE SEQUENCE [LARGE SCALE GENOMIC DNA]</scope>
    <source>
        <strain evidence="2 3">RZ02</strain>
    </source>
</reference>
<dbReference type="PROSITE" id="PS51186">
    <property type="entry name" value="GNAT"/>
    <property type="match status" value="1"/>
</dbReference>
<comment type="caution">
    <text evidence="2">The sequence shown here is derived from an EMBL/GenBank/DDBJ whole genome shotgun (WGS) entry which is preliminary data.</text>
</comment>
<dbReference type="RefSeq" id="WP_170010735.1">
    <property type="nucleotide sequence ID" value="NZ_JABCRE010000002.1"/>
</dbReference>
<accession>A0A848QL48</accession>
<dbReference type="Pfam" id="PF13673">
    <property type="entry name" value="Acetyltransf_10"/>
    <property type="match status" value="1"/>
</dbReference>
<dbReference type="InterPro" id="IPR052564">
    <property type="entry name" value="N-acetyltrans/Recomb-assoc"/>
</dbReference>
<feature type="domain" description="N-acetyltransferase" evidence="1">
    <location>
        <begin position="4"/>
        <end position="159"/>
    </location>
</feature>
<dbReference type="GO" id="GO:0016747">
    <property type="term" value="F:acyltransferase activity, transferring groups other than amino-acyl groups"/>
    <property type="evidence" value="ECO:0007669"/>
    <property type="project" value="InterPro"/>
</dbReference>
<dbReference type="Gene3D" id="3.40.630.30">
    <property type="match status" value="1"/>
</dbReference>
<dbReference type="CDD" id="cd04301">
    <property type="entry name" value="NAT_SF"/>
    <property type="match status" value="1"/>
</dbReference>
<sequence>MSRYSIRRFRAEDSAALHAMTVEAIENIGSARYSNEQIAVWSGRHNNPSRLADLAANGAVIFVAVDECDAPAAFAMFEKDGHLDQLYCSPDHSRKGLPDRLLATAEDYARALSVSRLYTEASELARPAFERAGYMVTHRRDFDLDGVAIHNYAMEKPLK</sequence>
<proteinExistence type="predicted"/>
<protein>
    <submittedName>
        <fullName evidence="2">GNAT family N-acetyltransferase</fullName>
    </submittedName>
</protein>
<keyword evidence="3" id="KW-1185">Reference proteome</keyword>
<evidence type="ECO:0000259" key="1">
    <source>
        <dbReference type="PROSITE" id="PS51186"/>
    </source>
</evidence>
<organism evidence="2 3">
    <name type="scientific">Pontixanthobacter rizhaonensis</name>
    <dbReference type="NCBI Taxonomy" id="2730337"/>
    <lineage>
        <taxon>Bacteria</taxon>
        <taxon>Pseudomonadati</taxon>
        <taxon>Pseudomonadota</taxon>
        <taxon>Alphaproteobacteria</taxon>
        <taxon>Sphingomonadales</taxon>
        <taxon>Erythrobacteraceae</taxon>
        <taxon>Pontixanthobacter</taxon>
    </lineage>
</organism>
<keyword evidence="2" id="KW-0808">Transferase</keyword>
<dbReference type="PANTHER" id="PTHR43451:SF1">
    <property type="entry name" value="ACETYLTRANSFERASE"/>
    <property type="match status" value="1"/>
</dbReference>
<dbReference type="InterPro" id="IPR016181">
    <property type="entry name" value="Acyl_CoA_acyltransferase"/>
</dbReference>
<name>A0A848QL48_9SPHN</name>
<evidence type="ECO:0000313" key="3">
    <source>
        <dbReference type="Proteomes" id="UP000561181"/>
    </source>
</evidence>
<dbReference type="AlphaFoldDB" id="A0A848QL48"/>
<dbReference type="PANTHER" id="PTHR43451">
    <property type="entry name" value="ACETYLTRANSFERASE (GNAT) FAMILY PROTEIN"/>
    <property type="match status" value="1"/>
</dbReference>
<dbReference type="InterPro" id="IPR000182">
    <property type="entry name" value="GNAT_dom"/>
</dbReference>
<dbReference type="Proteomes" id="UP000561181">
    <property type="component" value="Unassembled WGS sequence"/>
</dbReference>
<gene>
    <name evidence="2" type="ORF">HKD42_04630</name>
</gene>
<evidence type="ECO:0000313" key="2">
    <source>
        <dbReference type="EMBL" id="NMW31337.1"/>
    </source>
</evidence>
<dbReference type="SUPFAM" id="SSF55729">
    <property type="entry name" value="Acyl-CoA N-acyltransferases (Nat)"/>
    <property type="match status" value="1"/>
</dbReference>